<dbReference type="InterPro" id="IPR001314">
    <property type="entry name" value="Peptidase_S1A"/>
</dbReference>
<dbReference type="InterPro" id="IPR001254">
    <property type="entry name" value="Trypsin_dom"/>
</dbReference>
<evidence type="ECO:0000256" key="5">
    <source>
        <dbReference type="ARBA" id="ARBA00022801"/>
    </source>
</evidence>
<name>A7RYF8_NEMVE</name>
<dbReference type="InterPro" id="IPR033116">
    <property type="entry name" value="TRYPSIN_SER"/>
</dbReference>
<dbReference type="PROSITE" id="PS50240">
    <property type="entry name" value="TRYPSIN_DOM"/>
    <property type="match status" value="1"/>
</dbReference>
<comment type="function">
    <text evidence="12">May play a role in hearing.</text>
</comment>
<dbReference type="eggNOG" id="KOG3627">
    <property type="taxonomic scope" value="Eukaryota"/>
</dbReference>
<dbReference type="InParanoid" id="A7RYF8"/>
<protein>
    <recommendedName>
        <fullName evidence="13">Transmembrane protease serine 5</fullName>
    </recommendedName>
    <alternativeName>
        <fullName evidence="14">Spinesin</fullName>
    </alternativeName>
</protein>
<keyword evidence="4" id="KW-0812">Transmembrane</keyword>
<evidence type="ECO:0000313" key="18">
    <source>
        <dbReference type="Proteomes" id="UP000001593"/>
    </source>
</evidence>
<evidence type="ECO:0000256" key="10">
    <source>
        <dbReference type="ARBA" id="ARBA00023157"/>
    </source>
</evidence>
<evidence type="ECO:0000313" key="17">
    <source>
        <dbReference type="EMBL" id="EDO43454.1"/>
    </source>
</evidence>
<dbReference type="PROSITE" id="PS00135">
    <property type="entry name" value="TRYPSIN_SER"/>
    <property type="match status" value="1"/>
</dbReference>
<dbReference type="STRING" id="45351.A7RYF8"/>
<comment type="subcellular location">
    <subcellularLocation>
        <location evidence="1">Cell membrane</location>
        <topology evidence="1">Single-pass type II membrane protein</topology>
    </subcellularLocation>
</comment>
<dbReference type="SUPFAM" id="SSF50494">
    <property type="entry name" value="Trypsin-like serine proteases"/>
    <property type="match status" value="1"/>
</dbReference>
<evidence type="ECO:0000256" key="11">
    <source>
        <dbReference type="ARBA" id="ARBA00023180"/>
    </source>
</evidence>
<dbReference type="Gene3D" id="2.40.10.10">
    <property type="entry name" value="Trypsin-like serine proteases"/>
    <property type="match status" value="1"/>
</dbReference>
<dbReference type="PANTHER" id="PTHR24252:SF7">
    <property type="entry name" value="HYALIN"/>
    <property type="match status" value="1"/>
</dbReference>
<keyword evidence="3 15" id="KW-0645">Protease</keyword>
<dbReference type="PANTHER" id="PTHR24252">
    <property type="entry name" value="ACROSIN-RELATED"/>
    <property type="match status" value="1"/>
</dbReference>
<dbReference type="InterPro" id="IPR009003">
    <property type="entry name" value="Peptidase_S1_PA"/>
</dbReference>
<keyword evidence="6 15" id="KW-0720">Serine protease</keyword>
<dbReference type="MEROPS" id="S01.322"/>
<feature type="domain" description="Peptidase S1" evidence="16">
    <location>
        <begin position="2"/>
        <end position="235"/>
    </location>
</feature>
<evidence type="ECO:0000256" key="6">
    <source>
        <dbReference type="ARBA" id="ARBA00022825"/>
    </source>
</evidence>
<dbReference type="FunFam" id="2.40.10.10:FF:000092">
    <property type="entry name" value="Transmembrane protease serine 5"/>
    <property type="match status" value="1"/>
</dbReference>
<dbReference type="Pfam" id="PF00089">
    <property type="entry name" value="Trypsin"/>
    <property type="match status" value="1"/>
</dbReference>
<feature type="non-terminal residue" evidence="17">
    <location>
        <position position="1"/>
    </location>
</feature>
<evidence type="ECO:0000256" key="8">
    <source>
        <dbReference type="ARBA" id="ARBA00022989"/>
    </source>
</evidence>
<keyword evidence="11" id="KW-0325">Glycoprotein</keyword>
<keyword evidence="9" id="KW-0472">Membrane</keyword>
<keyword evidence="7" id="KW-0735">Signal-anchor</keyword>
<evidence type="ECO:0000256" key="13">
    <source>
        <dbReference type="ARBA" id="ARBA00071705"/>
    </source>
</evidence>
<evidence type="ECO:0000256" key="12">
    <source>
        <dbReference type="ARBA" id="ARBA00056576"/>
    </source>
</evidence>
<dbReference type="CDD" id="cd00190">
    <property type="entry name" value="Tryp_SPc"/>
    <property type="match status" value="1"/>
</dbReference>
<dbReference type="GO" id="GO:0005886">
    <property type="term" value="C:plasma membrane"/>
    <property type="evidence" value="ECO:0007669"/>
    <property type="project" value="UniProtKB-SubCell"/>
</dbReference>
<keyword evidence="8" id="KW-1133">Transmembrane helix</keyword>
<keyword evidence="10" id="KW-1015">Disulfide bond</keyword>
<evidence type="ECO:0000256" key="14">
    <source>
        <dbReference type="ARBA" id="ARBA00075021"/>
    </source>
</evidence>
<dbReference type="GO" id="GO:0005615">
    <property type="term" value="C:extracellular space"/>
    <property type="evidence" value="ECO:0000318"/>
    <property type="project" value="GO_Central"/>
</dbReference>
<keyword evidence="18" id="KW-1185">Reference proteome</keyword>
<reference evidence="17 18" key="1">
    <citation type="journal article" date="2007" name="Science">
        <title>Sea anemone genome reveals ancestral eumetazoan gene repertoire and genomic organization.</title>
        <authorList>
            <person name="Putnam N.H."/>
            <person name="Srivastava M."/>
            <person name="Hellsten U."/>
            <person name="Dirks B."/>
            <person name="Chapman J."/>
            <person name="Salamov A."/>
            <person name="Terry A."/>
            <person name="Shapiro H."/>
            <person name="Lindquist E."/>
            <person name="Kapitonov V.V."/>
            <person name="Jurka J."/>
            <person name="Genikhovich G."/>
            <person name="Grigoriev I.V."/>
            <person name="Lucas S.M."/>
            <person name="Steele R.E."/>
            <person name="Finnerty J.R."/>
            <person name="Technau U."/>
            <person name="Martindale M.Q."/>
            <person name="Rokhsar D.S."/>
        </authorList>
    </citation>
    <scope>NUCLEOTIDE SEQUENCE [LARGE SCALE GENOMIC DNA]</scope>
    <source>
        <strain evidence="18">CH2 X CH6</strain>
    </source>
</reference>
<dbReference type="PhylomeDB" id="A7RYF8"/>
<accession>A7RYF8</accession>
<keyword evidence="5 15" id="KW-0378">Hydrolase</keyword>
<gene>
    <name evidence="17" type="ORF">NEMVEDRAFT_v1g97944</name>
</gene>
<organism evidence="17 18">
    <name type="scientific">Nematostella vectensis</name>
    <name type="common">Starlet sea anemone</name>
    <dbReference type="NCBI Taxonomy" id="45351"/>
    <lineage>
        <taxon>Eukaryota</taxon>
        <taxon>Metazoa</taxon>
        <taxon>Cnidaria</taxon>
        <taxon>Anthozoa</taxon>
        <taxon>Hexacorallia</taxon>
        <taxon>Actiniaria</taxon>
        <taxon>Edwardsiidae</taxon>
        <taxon>Nematostella</taxon>
    </lineage>
</organism>
<keyword evidence="2" id="KW-1003">Cell membrane</keyword>
<dbReference type="PRINTS" id="PR00722">
    <property type="entry name" value="CHYMOTRYPSIN"/>
</dbReference>
<proteinExistence type="predicted"/>
<evidence type="ECO:0000256" key="7">
    <source>
        <dbReference type="ARBA" id="ARBA00022968"/>
    </source>
</evidence>
<evidence type="ECO:0000256" key="1">
    <source>
        <dbReference type="ARBA" id="ARBA00004401"/>
    </source>
</evidence>
<evidence type="ECO:0000256" key="15">
    <source>
        <dbReference type="RuleBase" id="RU363034"/>
    </source>
</evidence>
<dbReference type="HOGENOM" id="CLU_006842_0_4_1"/>
<evidence type="ECO:0000256" key="3">
    <source>
        <dbReference type="ARBA" id="ARBA00022670"/>
    </source>
</evidence>
<dbReference type="InterPro" id="IPR018114">
    <property type="entry name" value="TRYPSIN_HIS"/>
</dbReference>
<dbReference type="PROSITE" id="PS00134">
    <property type="entry name" value="TRYPSIN_HIS"/>
    <property type="match status" value="1"/>
</dbReference>
<dbReference type="AlphaFoldDB" id="A7RYF8"/>
<dbReference type="Proteomes" id="UP000001593">
    <property type="component" value="Unassembled WGS sequence"/>
</dbReference>
<evidence type="ECO:0000256" key="4">
    <source>
        <dbReference type="ARBA" id="ARBA00022692"/>
    </source>
</evidence>
<dbReference type="InterPro" id="IPR043504">
    <property type="entry name" value="Peptidase_S1_PA_chymotrypsin"/>
</dbReference>
<evidence type="ECO:0000259" key="16">
    <source>
        <dbReference type="PROSITE" id="PS50240"/>
    </source>
</evidence>
<evidence type="ECO:0000256" key="9">
    <source>
        <dbReference type="ARBA" id="ARBA00023136"/>
    </source>
</evidence>
<evidence type="ECO:0000256" key="2">
    <source>
        <dbReference type="ARBA" id="ARBA00022475"/>
    </source>
</evidence>
<dbReference type="GO" id="GO:0004252">
    <property type="term" value="F:serine-type endopeptidase activity"/>
    <property type="evidence" value="ECO:0000318"/>
    <property type="project" value="GO_Central"/>
</dbReference>
<dbReference type="GO" id="GO:0006508">
    <property type="term" value="P:proteolysis"/>
    <property type="evidence" value="ECO:0000318"/>
    <property type="project" value="GO_Central"/>
</dbReference>
<dbReference type="EMBL" id="DS469553">
    <property type="protein sequence ID" value="EDO43454.1"/>
    <property type="molecule type" value="Genomic_DNA"/>
</dbReference>
<dbReference type="SMART" id="SM00020">
    <property type="entry name" value="Tryp_SPc"/>
    <property type="match status" value="1"/>
</dbReference>
<sequence length="236" mass="25737">QIVGGKVTEHGAWPWQVQIGYKTMGHICGGSIVNSQWIVTAAHCVTTKPPGASRYTMYAFSEHQLYQLDGSEQNIPIEGIVVHPSYNDLDYDIALLKLRQPITFNAYVSQVCLPQAALLAGTPCYVSGWGRIGESSPGSNVLQEASIPLVDQRACEEQYRNLKPITARMRCAGIYGTPKGTCKGDSGGPLVCESKGRWVLMGVTSWSYNGCADSGYAGVYADVVYFKDWIRQTVST</sequence>